<dbReference type="SMART" id="SM00507">
    <property type="entry name" value="HNHc"/>
    <property type="match status" value="1"/>
</dbReference>
<dbReference type="Pfam" id="PF01844">
    <property type="entry name" value="HNH"/>
    <property type="match status" value="1"/>
</dbReference>
<sequence length="178" mass="19396">MSLLYRPLYGGPFGRDGRFALATQPCLQNGLHAVRFMVIDDSGGVLSIAFDKLQALSSARRVLCLASPPAANDDQWEQPGLWPDNELPVSRPDKAKAVSRRRREIFGRSEGRCHYCTTPLTLNGKWHIEHMLPKALGGGDSAINLVAACPACNLAKSDRSALEFVAALALDQPKDGQR</sequence>
<dbReference type="RefSeq" id="WP_316703659.1">
    <property type="nucleotide sequence ID" value="NZ_CP136336.1"/>
</dbReference>
<organism evidence="2 3">
    <name type="scientific">Piscinibacter gummiphilus</name>
    <dbReference type="NCBI Taxonomy" id="946333"/>
    <lineage>
        <taxon>Bacteria</taxon>
        <taxon>Pseudomonadati</taxon>
        <taxon>Pseudomonadota</taxon>
        <taxon>Betaproteobacteria</taxon>
        <taxon>Burkholderiales</taxon>
        <taxon>Sphaerotilaceae</taxon>
        <taxon>Piscinibacter</taxon>
    </lineage>
</organism>
<dbReference type="InterPro" id="IPR052892">
    <property type="entry name" value="NA-targeting_endonuclease"/>
</dbReference>
<keyword evidence="2" id="KW-0255">Endonuclease</keyword>
<dbReference type="PANTHER" id="PTHR33877">
    <property type="entry name" value="SLL1193 PROTEIN"/>
    <property type="match status" value="1"/>
</dbReference>
<name>A0ABZ0D675_9BURK</name>
<evidence type="ECO:0000313" key="2">
    <source>
        <dbReference type="EMBL" id="WOB10767.1"/>
    </source>
</evidence>
<evidence type="ECO:0000313" key="3">
    <source>
        <dbReference type="Proteomes" id="UP001303946"/>
    </source>
</evidence>
<dbReference type="EC" id="3.1.-.-" evidence="2"/>
<keyword evidence="2" id="KW-0540">Nuclease</keyword>
<feature type="domain" description="HNH nuclease" evidence="1">
    <location>
        <begin position="100"/>
        <end position="154"/>
    </location>
</feature>
<dbReference type="Gene3D" id="1.10.30.50">
    <property type="match status" value="1"/>
</dbReference>
<gene>
    <name evidence="2" type="ORF">RXV79_12085</name>
</gene>
<dbReference type="Proteomes" id="UP001303946">
    <property type="component" value="Chromosome"/>
</dbReference>
<dbReference type="GO" id="GO:0004519">
    <property type="term" value="F:endonuclease activity"/>
    <property type="evidence" value="ECO:0007669"/>
    <property type="project" value="UniProtKB-KW"/>
</dbReference>
<dbReference type="InterPro" id="IPR003615">
    <property type="entry name" value="HNH_nuc"/>
</dbReference>
<keyword evidence="2" id="KW-0378">Hydrolase</keyword>
<evidence type="ECO:0000259" key="1">
    <source>
        <dbReference type="SMART" id="SM00507"/>
    </source>
</evidence>
<dbReference type="EMBL" id="CP136336">
    <property type="protein sequence ID" value="WOB10767.1"/>
    <property type="molecule type" value="Genomic_DNA"/>
</dbReference>
<dbReference type="PANTHER" id="PTHR33877:SF2">
    <property type="entry name" value="OS07G0170200 PROTEIN"/>
    <property type="match status" value="1"/>
</dbReference>
<dbReference type="CDD" id="cd00085">
    <property type="entry name" value="HNHc"/>
    <property type="match status" value="1"/>
</dbReference>
<proteinExistence type="predicted"/>
<keyword evidence="3" id="KW-1185">Reference proteome</keyword>
<accession>A0ABZ0D675</accession>
<reference evidence="2 3" key="1">
    <citation type="submission" date="2023-10" db="EMBL/GenBank/DDBJ databases">
        <title>Bacteria for the degradation of biodegradable plastic PBAT(Polybutylene adipate terephthalate).</title>
        <authorList>
            <person name="Weon H.-Y."/>
            <person name="Yeon J."/>
        </authorList>
    </citation>
    <scope>NUCLEOTIDE SEQUENCE [LARGE SCALE GENOMIC DNA]</scope>
    <source>
        <strain evidence="2 3">SBD 7-3</strain>
    </source>
</reference>
<dbReference type="InterPro" id="IPR002711">
    <property type="entry name" value="HNH"/>
</dbReference>
<dbReference type="GO" id="GO:0016787">
    <property type="term" value="F:hydrolase activity"/>
    <property type="evidence" value="ECO:0007669"/>
    <property type="project" value="UniProtKB-KW"/>
</dbReference>
<protein>
    <submittedName>
        <fullName evidence="2">HNH endonuclease signature motif containing protein</fullName>
        <ecNumber evidence="2">3.1.-.-</ecNumber>
    </submittedName>
</protein>